<dbReference type="RefSeq" id="XP_033381423.1">
    <property type="nucleotide sequence ID" value="XM_033523691.1"/>
</dbReference>
<dbReference type="OrthoDB" id="407598at2759"/>
<sequence>MSDSSNMKRLDKPDLFYGDRKETRVWLLRMELHFKYHEEDMDDSDKPAYAACYMRGDAFEWVKPYVEE</sequence>
<gene>
    <name evidence="1" type="ORF">BU24DRAFT_351364</name>
</gene>
<dbReference type="GeneID" id="54281088"/>
<feature type="non-terminal residue" evidence="1">
    <location>
        <position position="68"/>
    </location>
</feature>
<reference evidence="1" key="1">
    <citation type="journal article" date="2020" name="Stud. Mycol.">
        <title>101 Dothideomycetes genomes: a test case for predicting lifestyles and emergence of pathogens.</title>
        <authorList>
            <person name="Haridas S."/>
            <person name="Albert R."/>
            <person name="Binder M."/>
            <person name="Bloem J."/>
            <person name="Labutti K."/>
            <person name="Salamov A."/>
            <person name="Andreopoulos B."/>
            <person name="Baker S."/>
            <person name="Barry K."/>
            <person name="Bills G."/>
            <person name="Bluhm B."/>
            <person name="Cannon C."/>
            <person name="Castanera R."/>
            <person name="Culley D."/>
            <person name="Daum C."/>
            <person name="Ezra D."/>
            <person name="Gonzalez J."/>
            <person name="Henrissat B."/>
            <person name="Kuo A."/>
            <person name="Liang C."/>
            <person name="Lipzen A."/>
            <person name="Lutzoni F."/>
            <person name="Magnuson J."/>
            <person name="Mondo S."/>
            <person name="Nolan M."/>
            <person name="Ohm R."/>
            <person name="Pangilinan J."/>
            <person name="Park H.-J."/>
            <person name="Ramirez L."/>
            <person name="Alfaro M."/>
            <person name="Sun H."/>
            <person name="Tritt A."/>
            <person name="Yoshinaga Y."/>
            <person name="Zwiers L.-H."/>
            <person name="Turgeon B."/>
            <person name="Goodwin S."/>
            <person name="Spatafora J."/>
            <person name="Crous P."/>
            <person name="Grigoriev I."/>
        </authorList>
    </citation>
    <scope>NUCLEOTIDE SEQUENCE</scope>
    <source>
        <strain evidence="1">CBS 175.79</strain>
    </source>
</reference>
<proteinExistence type="predicted"/>
<organism evidence="1 2">
    <name type="scientific">Aaosphaeria arxii CBS 175.79</name>
    <dbReference type="NCBI Taxonomy" id="1450172"/>
    <lineage>
        <taxon>Eukaryota</taxon>
        <taxon>Fungi</taxon>
        <taxon>Dikarya</taxon>
        <taxon>Ascomycota</taxon>
        <taxon>Pezizomycotina</taxon>
        <taxon>Dothideomycetes</taxon>
        <taxon>Pleosporomycetidae</taxon>
        <taxon>Pleosporales</taxon>
        <taxon>Pleosporales incertae sedis</taxon>
        <taxon>Aaosphaeria</taxon>
    </lineage>
</organism>
<protein>
    <submittedName>
        <fullName evidence="1">Uncharacterized protein</fullName>
    </submittedName>
</protein>
<evidence type="ECO:0000313" key="2">
    <source>
        <dbReference type="Proteomes" id="UP000799778"/>
    </source>
</evidence>
<keyword evidence="2" id="KW-1185">Reference proteome</keyword>
<name>A0A6A5XLB3_9PLEO</name>
<dbReference type="AlphaFoldDB" id="A0A6A5XLB3"/>
<accession>A0A6A5XLB3</accession>
<evidence type="ECO:0000313" key="1">
    <source>
        <dbReference type="EMBL" id="KAF2013084.1"/>
    </source>
</evidence>
<dbReference type="Proteomes" id="UP000799778">
    <property type="component" value="Unassembled WGS sequence"/>
</dbReference>
<dbReference type="EMBL" id="ML978072">
    <property type="protein sequence ID" value="KAF2013084.1"/>
    <property type="molecule type" value="Genomic_DNA"/>
</dbReference>